<dbReference type="AlphaFoldDB" id="A0A0A8ZUN2"/>
<organism evidence="1">
    <name type="scientific">Arundo donax</name>
    <name type="common">Giant reed</name>
    <name type="synonym">Donax arundinaceus</name>
    <dbReference type="NCBI Taxonomy" id="35708"/>
    <lineage>
        <taxon>Eukaryota</taxon>
        <taxon>Viridiplantae</taxon>
        <taxon>Streptophyta</taxon>
        <taxon>Embryophyta</taxon>
        <taxon>Tracheophyta</taxon>
        <taxon>Spermatophyta</taxon>
        <taxon>Magnoliopsida</taxon>
        <taxon>Liliopsida</taxon>
        <taxon>Poales</taxon>
        <taxon>Poaceae</taxon>
        <taxon>PACMAD clade</taxon>
        <taxon>Arundinoideae</taxon>
        <taxon>Arundineae</taxon>
        <taxon>Arundo</taxon>
    </lineage>
</organism>
<protein>
    <submittedName>
        <fullName evidence="1">Uncharacterized protein</fullName>
    </submittedName>
</protein>
<reference evidence="1" key="2">
    <citation type="journal article" date="2015" name="Data Brief">
        <title>Shoot transcriptome of the giant reed, Arundo donax.</title>
        <authorList>
            <person name="Barrero R.A."/>
            <person name="Guerrero F.D."/>
            <person name="Moolhuijzen P."/>
            <person name="Goolsby J.A."/>
            <person name="Tidwell J."/>
            <person name="Bellgard S.E."/>
            <person name="Bellgard M.I."/>
        </authorList>
    </citation>
    <scope>NUCLEOTIDE SEQUENCE</scope>
    <source>
        <tissue evidence="1">Shoot tissue taken approximately 20 cm above the soil surface</tissue>
    </source>
</reference>
<name>A0A0A8ZUN2_ARUDO</name>
<proteinExistence type="predicted"/>
<sequence>MRHIAQGQKEITICFLRSSPIQQ</sequence>
<accession>A0A0A8ZUN2</accession>
<reference evidence="1" key="1">
    <citation type="submission" date="2014-09" db="EMBL/GenBank/DDBJ databases">
        <authorList>
            <person name="Magalhaes I.L.F."/>
            <person name="Oliveira U."/>
            <person name="Santos F.R."/>
            <person name="Vidigal T.H.D.A."/>
            <person name="Brescovit A.D."/>
            <person name="Santos A.J."/>
        </authorList>
    </citation>
    <scope>NUCLEOTIDE SEQUENCE</scope>
    <source>
        <tissue evidence="1">Shoot tissue taken approximately 20 cm above the soil surface</tissue>
    </source>
</reference>
<evidence type="ECO:0000313" key="1">
    <source>
        <dbReference type="EMBL" id="JAD38532.1"/>
    </source>
</evidence>
<dbReference type="EMBL" id="GBRH01259363">
    <property type="protein sequence ID" value="JAD38532.1"/>
    <property type="molecule type" value="Transcribed_RNA"/>
</dbReference>